<evidence type="ECO:0000313" key="2">
    <source>
        <dbReference type="EMBL" id="OWJ68852.1"/>
    </source>
</evidence>
<dbReference type="RefSeq" id="WP_088149296.1">
    <property type="nucleotide sequence ID" value="NZ_NHON01000002.1"/>
</dbReference>
<feature type="signal peptide" evidence="1">
    <location>
        <begin position="1"/>
        <end position="37"/>
    </location>
</feature>
<dbReference type="PROSITE" id="PS51318">
    <property type="entry name" value="TAT"/>
    <property type="match status" value="1"/>
</dbReference>
<comment type="caution">
    <text evidence="2">The sequence shown here is derived from an EMBL/GenBank/DDBJ whole genome shotgun (WGS) entry which is preliminary data.</text>
</comment>
<evidence type="ECO:0000313" key="3">
    <source>
        <dbReference type="Proteomes" id="UP000196655"/>
    </source>
</evidence>
<feature type="chain" id="PRO_5012216818" description="Cyclase" evidence="1">
    <location>
        <begin position="38"/>
        <end position="273"/>
    </location>
</feature>
<evidence type="ECO:0008006" key="4">
    <source>
        <dbReference type="Google" id="ProtNLM"/>
    </source>
</evidence>
<dbReference type="InterPro" id="IPR006311">
    <property type="entry name" value="TAT_signal"/>
</dbReference>
<dbReference type="PANTHER" id="PTHR31118:SF12">
    <property type="entry name" value="CYCLASE-LIKE PROTEIN 2"/>
    <property type="match status" value="1"/>
</dbReference>
<dbReference type="EMBL" id="NHON01000002">
    <property type="protein sequence ID" value="OWJ68852.1"/>
    <property type="molecule type" value="Genomic_DNA"/>
</dbReference>
<dbReference type="Proteomes" id="UP000196655">
    <property type="component" value="Unassembled WGS sequence"/>
</dbReference>
<organism evidence="2 3">
    <name type="scientific">Inquilinus limosus</name>
    <dbReference type="NCBI Taxonomy" id="171674"/>
    <lineage>
        <taxon>Bacteria</taxon>
        <taxon>Pseudomonadati</taxon>
        <taxon>Pseudomonadota</taxon>
        <taxon>Alphaproteobacteria</taxon>
        <taxon>Rhodospirillales</taxon>
        <taxon>Rhodospirillaceae</taxon>
        <taxon>Inquilinus</taxon>
    </lineage>
</organism>
<dbReference type="Gene3D" id="3.50.30.50">
    <property type="entry name" value="Putative cyclase"/>
    <property type="match status" value="1"/>
</dbReference>
<protein>
    <recommendedName>
        <fullName evidence="4">Cyclase</fullName>
    </recommendedName>
</protein>
<dbReference type="SUPFAM" id="SSF102198">
    <property type="entry name" value="Putative cyclase"/>
    <property type="match status" value="1"/>
</dbReference>
<gene>
    <name evidence="2" type="ORF">BWR60_01835</name>
</gene>
<proteinExistence type="predicted"/>
<dbReference type="STRING" id="1122125.GCA_000423185_04392"/>
<keyword evidence="3" id="KW-1185">Reference proteome</keyword>
<dbReference type="Pfam" id="PF04199">
    <property type="entry name" value="Cyclase"/>
    <property type="match status" value="1"/>
</dbReference>
<evidence type="ECO:0000256" key="1">
    <source>
        <dbReference type="SAM" id="SignalP"/>
    </source>
</evidence>
<dbReference type="GO" id="GO:0004061">
    <property type="term" value="F:arylformamidase activity"/>
    <property type="evidence" value="ECO:0007669"/>
    <property type="project" value="InterPro"/>
</dbReference>
<dbReference type="InterPro" id="IPR037175">
    <property type="entry name" value="KFase_sf"/>
</dbReference>
<name>A0A211ZU77_9PROT</name>
<dbReference type="InterPro" id="IPR007325">
    <property type="entry name" value="KFase/CYL"/>
</dbReference>
<reference evidence="3" key="1">
    <citation type="submission" date="2017-05" db="EMBL/GenBank/DDBJ databases">
        <authorList>
            <person name="Macchi M."/>
            <person name="Festa S."/>
            <person name="Coppotelli B.M."/>
            <person name="Morelli I.S."/>
        </authorList>
    </citation>
    <scope>NUCLEOTIDE SEQUENCE [LARGE SCALE GENOMIC DNA]</scope>
    <source>
        <strain evidence="3">I</strain>
    </source>
</reference>
<dbReference type="PANTHER" id="PTHR31118">
    <property type="entry name" value="CYCLASE-LIKE PROTEIN 2"/>
    <property type="match status" value="1"/>
</dbReference>
<dbReference type="OrthoDB" id="9777007at2"/>
<accession>A0A211ZU77</accession>
<sequence length="273" mass="29215">MCPPGCLETICRHVSRRGVLKGGIAMAAVAAAPVASAATAPAARSFTDVQDLTHSLFEGFPTFDGSKWFTMEPVFRYAKDKLNINRWTLMEHTGTHMDAPLHFSADGRSVDEIPIGDLVVPLAVIDISQRAQDDPDSAVTPDDIKRWEAANGPLLEGCCVVMNSGWHRLLHTPRFAGRDDAGKNHTPGFHGETAHMLLTERSVKGIGVDTLSLDLGIETGRFPVHYSWLPSGRWGVECLANLDGLPAKGAHLVLGGPKVKGGSGGPSRVLALV</sequence>
<keyword evidence="1" id="KW-0732">Signal</keyword>
<dbReference type="AlphaFoldDB" id="A0A211ZU77"/>
<dbReference type="GO" id="GO:0019441">
    <property type="term" value="P:L-tryptophan catabolic process to kynurenine"/>
    <property type="evidence" value="ECO:0007669"/>
    <property type="project" value="InterPro"/>
</dbReference>